<organism evidence="3 4">
    <name type="scientific">Paraphotobacterium marinum</name>
    <dbReference type="NCBI Taxonomy" id="1755811"/>
    <lineage>
        <taxon>Bacteria</taxon>
        <taxon>Pseudomonadati</taxon>
        <taxon>Pseudomonadota</taxon>
        <taxon>Gammaproteobacteria</taxon>
        <taxon>Vibrionales</taxon>
        <taxon>Vibrionaceae</taxon>
        <taxon>Paraphotobacterium</taxon>
    </lineage>
</organism>
<dbReference type="Gene3D" id="3.30.70.1320">
    <property type="entry name" value="Multidrug efflux transporter AcrB pore domain like"/>
    <property type="match status" value="1"/>
</dbReference>
<feature type="transmembrane region" description="Helical" evidence="2">
    <location>
        <begin position="461"/>
        <end position="484"/>
    </location>
</feature>
<dbReference type="PRINTS" id="PR00702">
    <property type="entry name" value="ACRIFLAVINRP"/>
</dbReference>
<dbReference type="InterPro" id="IPR027463">
    <property type="entry name" value="AcrB_DN_DC_subdom"/>
</dbReference>
<dbReference type="Gene3D" id="3.30.2090.10">
    <property type="entry name" value="Multidrug efflux transporter AcrB TolC docking domain, DN and DC subdomains"/>
    <property type="match status" value="2"/>
</dbReference>
<dbReference type="KEGG" id="pmai:CF386_11595"/>
<dbReference type="GO" id="GO:0005886">
    <property type="term" value="C:plasma membrane"/>
    <property type="evidence" value="ECO:0007669"/>
    <property type="project" value="TreeGrafter"/>
</dbReference>
<dbReference type="OrthoDB" id="5287122at2"/>
<gene>
    <name evidence="3" type="ORF">CF386_11595</name>
</gene>
<keyword evidence="2" id="KW-0812">Transmembrane</keyword>
<dbReference type="Gene3D" id="1.20.1640.10">
    <property type="entry name" value="Multidrug efflux transporter AcrB transmembrane domain"/>
    <property type="match status" value="2"/>
</dbReference>
<dbReference type="InterPro" id="IPR001036">
    <property type="entry name" value="Acrflvin-R"/>
</dbReference>
<feature type="transmembrane region" description="Helical" evidence="2">
    <location>
        <begin position="945"/>
        <end position="965"/>
    </location>
</feature>
<feature type="coiled-coil region" evidence="1">
    <location>
        <begin position="155"/>
        <end position="182"/>
    </location>
</feature>
<accession>A0A220VH21</accession>
<dbReference type="RefSeq" id="WP_089074592.1">
    <property type="nucleotide sequence ID" value="NZ_CBCSAM010000003.1"/>
</dbReference>
<evidence type="ECO:0000313" key="4">
    <source>
        <dbReference type="Proteomes" id="UP000242175"/>
    </source>
</evidence>
<feature type="transmembrane region" description="Helical" evidence="2">
    <location>
        <begin position="842"/>
        <end position="862"/>
    </location>
</feature>
<dbReference type="Proteomes" id="UP000242175">
    <property type="component" value="Chromosome small"/>
</dbReference>
<dbReference type="SUPFAM" id="SSF82693">
    <property type="entry name" value="Multidrug efflux transporter AcrB pore domain, PN1, PN2, PC1 and PC2 subdomains"/>
    <property type="match status" value="2"/>
</dbReference>
<dbReference type="PANTHER" id="PTHR32063:SF0">
    <property type="entry name" value="SWARMING MOTILITY PROTEIN SWRC"/>
    <property type="match status" value="1"/>
</dbReference>
<feature type="transmembrane region" description="Helical" evidence="2">
    <location>
        <begin position="15"/>
        <end position="33"/>
    </location>
</feature>
<sequence>MSKLLTQLFYKNKTINLVFIILMIVGLFCYFNISKEAEPDVKMPYIYISMNYQGISPEDSERLLLRPVEKKLTSVKNLKTFRSTATENHASIFLEFDIGSDSKKAIDDIREVIDQVKSKLPEGTSEPNIREISLATQNPILKVVISGSIPESKMNDLSKRLKENLEKNINILEVKQRGNRDEFVEINISPMFLSLYQINLKDVYNYIQKNNTLIPAGNLQTGEGSLDLSVPSVIENITDILTTPVKSFEQEVIIMSDIAEVKRTFKDAESSSSLDNKKMITLEVMKKPGKNIIDTVDIIRTIVKENTQSWPVNINASLISDRSVQVKEMLNELNSNIILSIILVSIVVCFYLGITSSVYVFLAIPCSILLGITMLTALGITINIVVMFALIMSVGLLVDGSIVVVEDAKKNLENGETVFNSYLKSSKRMAIPIFSSTLTTILAFMPLMFWPGIMGDFMKYLPITMIAVLFSSFLIAIIFIPIIASQIRLKNKSIKKVAVDSFLANKYQTYLKRIIKKPKMFVALIITMLFMVCIVFVFFNRGIEFFPKIDATNIIIKIKADKNLSLEHKEKIMNAALRKVENVKGVDFVLVKTTSNQRETSIGQLDINLLKWDQREKSKLILNQIKSKLDEIYGIKYIYIEDKKGPKLGRDIKIILSSNQYAKLAKFTSKFAKDLSQINGIKNIENNIPMDQLEWDIQVNKKIAAEYGTTTEEIGSYIQMISNGLLVGTFYPDDLSEEIDIRVRFPKDFRSINQLDETRIMTPNGQVPLSKFIKISLKNSNETYRKVDGNFAFNILADAEDSSKIYNINQKISKLLSNTVIPQGISIKIEGERSKTKESEQFLKHAFLIALFCILIVLVTQFNSYSQALMIISAIIFSTIGSLITLIIFNQPFGIVMSGIGIIALAGIVVNNNIVLIDTFNSYKNASSSLDDIILKTGLNRLRPVLLTTITTVFGLLPMVFKFSFDFVNLKIQYDAPSAQMWSQLSLIVCGGLIFSTFLTLFVTPCLLKIFSKKHASKLIS</sequence>
<keyword evidence="1" id="KW-0175">Coiled coil</keyword>
<feature type="transmembrane region" description="Helical" evidence="2">
    <location>
        <begin position="429"/>
        <end position="449"/>
    </location>
</feature>
<feature type="transmembrane region" description="Helical" evidence="2">
    <location>
        <begin position="337"/>
        <end position="362"/>
    </location>
</feature>
<evidence type="ECO:0000313" key="3">
    <source>
        <dbReference type="EMBL" id="ASK79684.1"/>
    </source>
</evidence>
<feature type="transmembrane region" description="Helical" evidence="2">
    <location>
        <begin position="895"/>
        <end position="917"/>
    </location>
</feature>
<keyword evidence="4" id="KW-1185">Reference proteome</keyword>
<evidence type="ECO:0000256" key="1">
    <source>
        <dbReference type="SAM" id="Coils"/>
    </source>
</evidence>
<reference evidence="3 4" key="1">
    <citation type="journal article" date="2016" name="Int. J. Syst. Evol. Microbiol.">
        <title>Paraphotobacterium marinum gen. nov., sp. nov., a member of the family Vibrionaceae, isolated from surface seawater.</title>
        <authorList>
            <person name="Huang Z."/>
            <person name="Dong C."/>
            <person name="Shao Z."/>
        </authorList>
    </citation>
    <scope>NUCLEOTIDE SEQUENCE [LARGE SCALE GENOMIC DNA]</scope>
    <source>
        <strain evidence="3 4">NSCS20N07D</strain>
    </source>
</reference>
<dbReference type="SUPFAM" id="SSF82866">
    <property type="entry name" value="Multidrug efflux transporter AcrB transmembrane domain"/>
    <property type="match status" value="2"/>
</dbReference>
<feature type="transmembrane region" description="Helical" evidence="2">
    <location>
        <begin position="985"/>
        <end position="1008"/>
    </location>
</feature>
<evidence type="ECO:0000256" key="2">
    <source>
        <dbReference type="SAM" id="Phobius"/>
    </source>
</evidence>
<keyword evidence="2" id="KW-1133">Transmembrane helix</keyword>
<dbReference type="Pfam" id="PF00873">
    <property type="entry name" value="ACR_tran"/>
    <property type="match status" value="1"/>
</dbReference>
<protein>
    <submittedName>
        <fullName evidence="3">MFS transporter</fullName>
    </submittedName>
</protein>
<dbReference type="PANTHER" id="PTHR32063">
    <property type="match status" value="1"/>
</dbReference>
<dbReference type="AlphaFoldDB" id="A0A220VH21"/>
<feature type="transmembrane region" description="Helical" evidence="2">
    <location>
        <begin position="368"/>
        <end position="391"/>
    </location>
</feature>
<feature type="transmembrane region" description="Helical" evidence="2">
    <location>
        <begin position="520"/>
        <end position="539"/>
    </location>
</feature>
<dbReference type="SUPFAM" id="SSF82714">
    <property type="entry name" value="Multidrug efflux transporter AcrB TolC docking domain, DN and DC subdomains"/>
    <property type="match status" value="2"/>
</dbReference>
<dbReference type="EMBL" id="CP022356">
    <property type="protein sequence ID" value="ASK79684.1"/>
    <property type="molecule type" value="Genomic_DNA"/>
</dbReference>
<name>A0A220VH21_9GAMM</name>
<dbReference type="Gene3D" id="3.30.70.1430">
    <property type="entry name" value="Multidrug efflux transporter AcrB pore domain"/>
    <property type="match status" value="2"/>
</dbReference>
<keyword evidence="2" id="KW-0472">Membrane</keyword>
<dbReference type="GO" id="GO:0042910">
    <property type="term" value="F:xenobiotic transmembrane transporter activity"/>
    <property type="evidence" value="ECO:0007669"/>
    <property type="project" value="TreeGrafter"/>
</dbReference>
<feature type="transmembrane region" description="Helical" evidence="2">
    <location>
        <begin position="869"/>
        <end position="889"/>
    </location>
</feature>
<proteinExistence type="predicted"/>
<dbReference type="Gene3D" id="3.30.70.1440">
    <property type="entry name" value="Multidrug efflux transporter AcrB pore domain"/>
    <property type="match status" value="1"/>
</dbReference>